<sequence>MGKFYGIISLREIKKEVFRDVVYEWEDQIARIEKVPIVNVDNISVTERSDRNIFERIYSFVINKKQFNKLDKTKPIYFAFLTLVNDVLYVQNKNCIPVFIDVWNDRIDYVRKKMSNGTPFFVTSLDVYEKLKGASEKLDVYYLPLSVSDIWKSDLIPKKTIDLVQVGRKNEVLHNFALEYIKTHPTLEYVYSGKNGTTGDLKYFSTTRGEIGAINTRKDYMDLLKNSHICLLSSPGVDSSRKNAEDIDFPTPRFYETAASYCIMLTRHSNHKEFEIQGIDSICYSINSYEQFSAIMDRIGAGEIEVDTKKYGNFIEKHLTSTWYSEFKEKMKGFIS</sequence>
<dbReference type="OrthoDB" id="3034891at2"/>
<dbReference type="RefSeq" id="WP_108031534.1">
    <property type="nucleotide sequence ID" value="NZ_QAOM01000002.1"/>
</dbReference>
<accession>A0A2T5IQ76</accession>
<keyword evidence="2" id="KW-1185">Reference proteome</keyword>
<proteinExistence type="predicted"/>
<gene>
    <name evidence="1" type="ORF">C8U37_10243</name>
</gene>
<evidence type="ECO:0000313" key="2">
    <source>
        <dbReference type="Proteomes" id="UP000244161"/>
    </source>
</evidence>
<evidence type="ECO:0008006" key="3">
    <source>
        <dbReference type="Google" id="ProtNLM"/>
    </source>
</evidence>
<evidence type="ECO:0000313" key="1">
    <source>
        <dbReference type="EMBL" id="PTQ85940.1"/>
    </source>
</evidence>
<protein>
    <recommendedName>
        <fullName evidence="3">Glycosyl transferase family 1</fullName>
    </recommendedName>
</protein>
<comment type="caution">
    <text evidence="1">The sequence shown here is derived from an EMBL/GenBank/DDBJ whole genome shotgun (WGS) entry which is preliminary data.</text>
</comment>
<dbReference type="Proteomes" id="UP000244161">
    <property type="component" value="Unassembled WGS sequence"/>
</dbReference>
<reference evidence="1 2" key="1">
    <citation type="submission" date="2018-04" db="EMBL/GenBank/DDBJ databases">
        <title>Genomic Encyclopedia of Archaeal and Bacterial Type Strains, Phase II (KMG-II): from individual species to whole genera.</title>
        <authorList>
            <person name="Goeker M."/>
        </authorList>
    </citation>
    <scope>NUCLEOTIDE SEQUENCE [LARGE SCALE GENOMIC DNA]</scope>
    <source>
        <strain evidence="1 2">DSM 18806</strain>
    </source>
</reference>
<dbReference type="EMBL" id="QAOM01000002">
    <property type="protein sequence ID" value="PTQ85940.1"/>
    <property type="molecule type" value="Genomic_DNA"/>
</dbReference>
<dbReference type="AlphaFoldDB" id="A0A2T5IQ76"/>
<organism evidence="1 2">
    <name type="scientific">Trichococcus patagoniensis</name>
    <dbReference type="NCBI Taxonomy" id="382641"/>
    <lineage>
        <taxon>Bacteria</taxon>
        <taxon>Bacillati</taxon>
        <taxon>Bacillota</taxon>
        <taxon>Bacilli</taxon>
        <taxon>Lactobacillales</taxon>
        <taxon>Carnobacteriaceae</taxon>
        <taxon>Trichococcus</taxon>
    </lineage>
</organism>
<name>A0A2T5IQ76_9LACT</name>